<dbReference type="PROSITE" id="PS00018">
    <property type="entry name" value="EF_HAND_1"/>
    <property type="match status" value="2"/>
</dbReference>
<evidence type="ECO:0000259" key="2">
    <source>
        <dbReference type="PROSITE" id="PS50222"/>
    </source>
</evidence>
<dbReference type="Pfam" id="PF13499">
    <property type="entry name" value="EF-hand_7"/>
    <property type="match status" value="1"/>
</dbReference>
<dbReference type="AlphaFoldDB" id="A0A7S1MCL0"/>
<feature type="domain" description="EF-hand" evidence="2">
    <location>
        <begin position="188"/>
        <end position="223"/>
    </location>
</feature>
<dbReference type="EMBL" id="HBGE01033935">
    <property type="protein sequence ID" value="CAD9127657.1"/>
    <property type="molecule type" value="Transcribed_RNA"/>
</dbReference>
<dbReference type="GO" id="GO:0005509">
    <property type="term" value="F:calcium ion binding"/>
    <property type="evidence" value="ECO:0007669"/>
    <property type="project" value="InterPro"/>
</dbReference>
<sequence length="265" mass="29579">MARGRLAQAPQKLRGAQRRIPLALATGFALLVCSPWQRQSFTGGRAAAPRRLATRSGLQAAPSQLELYPDLSRVEDLIYDSCVVLENDLEIECLRTWDKLKKFHEAAEMDCHVDDMRCVVLDVIDRLCQSIDGKDGLILLNKVSGAVLEIRDKFEHWDKAFVAADRDNSGMLTLDDLTHILKEIGSRMSPQEVKSVFLAADINGDGYISREEFADFLTAAIFAEEPLRELQADSLPTKQPDVIDYILWSSAGRTQSWAGLAKTCR</sequence>
<gene>
    <name evidence="3" type="ORF">ACAT0790_LOCUS20536</name>
</gene>
<dbReference type="PROSITE" id="PS50222">
    <property type="entry name" value="EF_HAND_2"/>
    <property type="match status" value="2"/>
</dbReference>
<dbReference type="CDD" id="cd00051">
    <property type="entry name" value="EFh"/>
    <property type="match status" value="1"/>
</dbReference>
<organism evidence="3">
    <name type="scientific">Alexandrium catenella</name>
    <name type="common">Red tide dinoflagellate</name>
    <name type="synonym">Gonyaulax catenella</name>
    <dbReference type="NCBI Taxonomy" id="2925"/>
    <lineage>
        <taxon>Eukaryota</taxon>
        <taxon>Sar</taxon>
        <taxon>Alveolata</taxon>
        <taxon>Dinophyceae</taxon>
        <taxon>Gonyaulacales</taxon>
        <taxon>Pyrocystaceae</taxon>
        <taxon>Alexandrium</taxon>
    </lineage>
</organism>
<dbReference type="SUPFAM" id="SSF47473">
    <property type="entry name" value="EF-hand"/>
    <property type="match status" value="1"/>
</dbReference>
<dbReference type="Gene3D" id="1.10.238.10">
    <property type="entry name" value="EF-hand"/>
    <property type="match status" value="1"/>
</dbReference>
<keyword evidence="1" id="KW-0106">Calcium</keyword>
<proteinExistence type="predicted"/>
<protein>
    <recommendedName>
        <fullName evidence="2">EF-hand domain-containing protein</fullName>
    </recommendedName>
</protein>
<dbReference type="InterPro" id="IPR011992">
    <property type="entry name" value="EF-hand-dom_pair"/>
</dbReference>
<dbReference type="InterPro" id="IPR018247">
    <property type="entry name" value="EF_Hand_1_Ca_BS"/>
</dbReference>
<feature type="domain" description="EF-hand" evidence="2">
    <location>
        <begin position="152"/>
        <end position="187"/>
    </location>
</feature>
<dbReference type="SMART" id="SM00054">
    <property type="entry name" value="EFh"/>
    <property type="match status" value="2"/>
</dbReference>
<reference evidence="3" key="1">
    <citation type="submission" date="2021-01" db="EMBL/GenBank/DDBJ databases">
        <authorList>
            <person name="Corre E."/>
            <person name="Pelletier E."/>
            <person name="Niang G."/>
            <person name="Scheremetjew M."/>
            <person name="Finn R."/>
            <person name="Kale V."/>
            <person name="Holt S."/>
            <person name="Cochrane G."/>
            <person name="Meng A."/>
            <person name="Brown T."/>
            <person name="Cohen L."/>
        </authorList>
    </citation>
    <scope>NUCLEOTIDE SEQUENCE</scope>
    <source>
        <strain evidence="3">OF101</strain>
    </source>
</reference>
<evidence type="ECO:0000256" key="1">
    <source>
        <dbReference type="ARBA" id="ARBA00022837"/>
    </source>
</evidence>
<dbReference type="InterPro" id="IPR002048">
    <property type="entry name" value="EF_hand_dom"/>
</dbReference>
<name>A0A7S1MCL0_ALECA</name>
<evidence type="ECO:0000313" key="3">
    <source>
        <dbReference type="EMBL" id="CAD9127657.1"/>
    </source>
</evidence>
<accession>A0A7S1MCL0</accession>